<sequence length="19" mass="2041">MHLLLLGVFGHSSTLGFVL</sequence>
<reference evidence="1" key="1">
    <citation type="submission" date="2014-05" db="EMBL/GenBank/DDBJ databases">
        <authorList>
            <person name="Chronopoulou M."/>
        </authorList>
    </citation>
    <scope>NUCLEOTIDE SEQUENCE</scope>
    <source>
        <tissue evidence="1">Whole organism</tissue>
    </source>
</reference>
<dbReference type="AlphaFoldDB" id="A0A0K2TJA3"/>
<accession>A0A0K2TJA3</accession>
<name>A0A0K2TJA3_LEPSM</name>
<proteinExistence type="predicted"/>
<evidence type="ECO:0000313" key="1">
    <source>
        <dbReference type="EMBL" id="CDW25870.1"/>
    </source>
</evidence>
<dbReference type="EMBL" id="HACA01008509">
    <property type="protein sequence ID" value="CDW25870.1"/>
    <property type="molecule type" value="Transcribed_RNA"/>
</dbReference>
<organism evidence="1">
    <name type="scientific">Lepeophtheirus salmonis</name>
    <name type="common">Salmon louse</name>
    <name type="synonym">Caligus salmonis</name>
    <dbReference type="NCBI Taxonomy" id="72036"/>
    <lineage>
        <taxon>Eukaryota</taxon>
        <taxon>Metazoa</taxon>
        <taxon>Ecdysozoa</taxon>
        <taxon>Arthropoda</taxon>
        <taxon>Crustacea</taxon>
        <taxon>Multicrustacea</taxon>
        <taxon>Hexanauplia</taxon>
        <taxon>Copepoda</taxon>
        <taxon>Siphonostomatoida</taxon>
        <taxon>Caligidae</taxon>
        <taxon>Lepeophtheirus</taxon>
    </lineage>
</organism>
<protein>
    <submittedName>
        <fullName evidence="1">Uncharacterized protein</fullName>
    </submittedName>
</protein>